<dbReference type="EMBL" id="BQXS01007317">
    <property type="protein sequence ID" value="GKT27112.1"/>
    <property type="molecule type" value="Genomic_DNA"/>
</dbReference>
<evidence type="ECO:0000256" key="1">
    <source>
        <dbReference type="ARBA" id="ARBA00004141"/>
    </source>
</evidence>
<keyword evidence="7" id="KW-1185">Reference proteome</keyword>
<keyword evidence="4 5" id="KW-0472">Membrane</keyword>
<evidence type="ECO:0000256" key="5">
    <source>
        <dbReference type="SAM" id="Phobius"/>
    </source>
</evidence>
<dbReference type="PANTHER" id="PTHR43077">
    <property type="entry name" value="TRANSPORT PERMEASE YVFS-RELATED"/>
    <property type="match status" value="1"/>
</dbReference>
<name>A0ABQ5K3M4_9EUKA</name>
<dbReference type="Proteomes" id="UP001057375">
    <property type="component" value="Unassembled WGS sequence"/>
</dbReference>
<feature type="transmembrane region" description="Helical" evidence="5">
    <location>
        <begin position="60"/>
        <end position="82"/>
    </location>
</feature>
<accession>A0ABQ5K3M4</accession>
<organism evidence="6 7">
    <name type="scientific">Aduncisulcus paluster</name>
    <dbReference type="NCBI Taxonomy" id="2918883"/>
    <lineage>
        <taxon>Eukaryota</taxon>
        <taxon>Metamonada</taxon>
        <taxon>Carpediemonas-like organisms</taxon>
        <taxon>Aduncisulcus</taxon>
    </lineage>
</organism>
<keyword evidence="2 5" id="KW-0812">Transmembrane</keyword>
<dbReference type="PANTHER" id="PTHR43077:SF10">
    <property type="entry name" value="TRANSPORT PERMEASE PROTEIN"/>
    <property type="match status" value="1"/>
</dbReference>
<comment type="caution">
    <text evidence="6">The sequence shown here is derived from an EMBL/GenBank/DDBJ whole genome shotgun (WGS) entry which is preliminary data.</text>
</comment>
<proteinExistence type="predicted"/>
<sequence length="103" mass="11407">SNFGKALAIIYMILQLAGSGGTYPIQVDPLIFRILQPLFPFTYSVNGFREAIAGPLVVNVFLNIIALLIFAAVFNIFGYLTVETLHPKVRKFEMKLKESGLGE</sequence>
<reference evidence="6" key="1">
    <citation type="submission" date="2022-03" db="EMBL/GenBank/DDBJ databases">
        <title>Draft genome sequence of Aduncisulcus paluster, a free-living microaerophilic Fornicata.</title>
        <authorList>
            <person name="Yuyama I."/>
            <person name="Kume K."/>
            <person name="Tamura T."/>
            <person name="Inagaki Y."/>
            <person name="Hashimoto T."/>
        </authorList>
    </citation>
    <scope>NUCLEOTIDE SEQUENCE</scope>
    <source>
        <strain evidence="6">NY0171</strain>
    </source>
</reference>
<evidence type="ECO:0000256" key="2">
    <source>
        <dbReference type="ARBA" id="ARBA00022692"/>
    </source>
</evidence>
<feature type="non-terminal residue" evidence="6">
    <location>
        <position position="1"/>
    </location>
</feature>
<keyword evidence="3 5" id="KW-1133">Transmembrane helix</keyword>
<evidence type="ECO:0000313" key="6">
    <source>
        <dbReference type="EMBL" id="GKT27112.1"/>
    </source>
</evidence>
<protein>
    <submittedName>
        <fullName evidence="6">YhgE/Pip domain-containing protein</fullName>
    </submittedName>
</protein>
<evidence type="ECO:0000256" key="3">
    <source>
        <dbReference type="ARBA" id="ARBA00022989"/>
    </source>
</evidence>
<dbReference type="InterPro" id="IPR051328">
    <property type="entry name" value="T7SS_ABC-Transporter"/>
</dbReference>
<evidence type="ECO:0000256" key="4">
    <source>
        <dbReference type="ARBA" id="ARBA00023136"/>
    </source>
</evidence>
<comment type="subcellular location">
    <subcellularLocation>
        <location evidence="1">Membrane</location>
        <topology evidence="1">Multi-pass membrane protein</topology>
    </subcellularLocation>
</comment>
<gene>
    <name evidence="6" type="ORF">ADUPG1_004733</name>
</gene>
<evidence type="ECO:0000313" key="7">
    <source>
        <dbReference type="Proteomes" id="UP001057375"/>
    </source>
</evidence>